<protein>
    <submittedName>
        <fullName evidence="5">AraC family transcriptional regulator</fullName>
    </submittedName>
</protein>
<dbReference type="EMBL" id="AMSG01000006">
    <property type="protein sequence ID" value="EKF55549.1"/>
    <property type="molecule type" value="Genomic_DNA"/>
</dbReference>
<evidence type="ECO:0000256" key="3">
    <source>
        <dbReference type="ARBA" id="ARBA00023163"/>
    </source>
</evidence>
<feature type="domain" description="HTH araC/xylS-type" evidence="4">
    <location>
        <begin position="190"/>
        <end position="288"/>
    </location>
</feature>
<dbReference type="SUPFAM" id="SSF51215">
    <property type="entry name" value="Regulatory protein AraC"/>
    <property type="match status" value="1"/>
</dbReference>
<dbReference type="GO" id="GO:0003700">
    <property type="term" value="F:DNA-binding transcription factor activity"/>
    <property type="evidence" value="ECO:0007669"/>
    <property type="project" value="InterPro"/>
</dbReference>
<keyword evidence="3" id="KW-0804">Transcription</keyword>
<dbReference type="InterPro" id="IPR018060">
    <property type="entry name" value="HTH_AraC"/>
</dbReference>
<reference evidence="5 6" key="1">
    <citation type="journal article" date="2012" name="J. Bacteriol.">
        <title>Genome Sequence of Galbibacter marinum Type Strain ck-I2-15.</title>
        <authorList>
            <person name="Lai Q."/>
            <person name="Li C."/>
            <person name="Shao Z."/>
        </authorList>
    </citation>
    <scope>NUCLEOTIDE SEQUENCE [LARGE SCALE GENOMIC DNA]</scope>
    <source>
        <strain evidence="6">ck-I2-15</strain>
    </source>
</reference>
<accession>K2PVL9</accession>
<dbReference type="SMART" id="SM00342">
    <property type="entry name" value="HTH_ARAC"/>
    <property type="match status" value="1"/>
</dbReference>
<dbReference type="PATRIC" id="fig|555500.3.peg.1303"/>
<evidence type="ECO:0000256" key="2">
    <source>
        <dbReference type="ARBA" id="ARBA00023125"/>
    </source>
</evidence>
<dbReference type="InterPro" id="IPR037923">
    <property type="entry name" value="HTH-like"/>
</dbReference>
<dbReference type="Proteomes" id="UP000007364">
    <property type="component" value="Unassembled WGS sequence"/>
</dbReference>
<dbReference type="eggNOG" id="COG2207">
    <property type="taxonomic scope" value="Bacteria"/>
</dbReference>
<evidence type="ECO:0000256" key="1">
    <source>
        <dbReference type="ARBA" id="ARBA00023015"/>
    </source>
</evidence>
<dbReference type="GO" id="GO:0043565">
    <property type="term" value="F:sequence-specific DNA binding"/>
    <property type="evidence" value="ECO:0007669"/>
    <property type="project" value="InterPro"/>
</dbReference>
<keyword evidence="2" id="KW-0238">DNA-binding</keyword>
<proteinExistence type="predicted"/>
<dbReference type="STRING" id="555500.I215_06302"/>
<comment type="caution">
    <text evidence="5">The sequence shown here is derived from an EMBL/GenBank/DDBJ whole genome shotgun (WGS) entry which is preliminary data.</text>
</comment>
<gene>
    <name evidence="5" type="ORF">I215_06302</name>
</gene>
<evidence type="ECO:0000259" key="4">
    <source>
        <dbReference type="PROSITE" id="PS01124"/>
    </source>
</evidence>
<dbReference type="PROSITE" id="PS01124">
    <property type="entry name" value="HTH_ARAC_FAMILY_2"/>
    <property type="match status" value="1"/>
</dbReference>
<dbReference type="OrthoDB" id="9793451at2"/>
<dbReference type="AlphaFoldDB" id="K2PVL9"/>
<dbReference type="SUPFAM" id="SSF46689">
    <property type="entry name" value="Homeodomain-like"/>
    <property type="match status" value="1"/>
</dbReference>
<keyword evidence="1" id="KW-0805">Transcription regulation</keyword>
<name>K2PVL9_9FLAO</name>
<dbReference type="PANTHER" id="PTHR43280">
    <property type="entry name" value="ARAC-FAMILY TRANSCRIPTIONAL REGULATOR"/>
    <property type="match status" value="1"/>
</dbReference>
<dbReference type="Gene3D" id="1.10.10.60">
    <property type="entry name" value="Homeodomain-like"/>
    <property type="match status" value="1"/>
</dbReference>
<dbReference type="InterPro" id="IPR009057">
    <property type="entry name" value="Homeodomain-like_sf"/>
</dbReference>
<organism evidence="5 6">
    <name type="scientific">Galbibacter marinus</name>
    <dbReference type="NCBI Taxonomy" id="555500"/>
    <lineage>
        <taxon>Bacteria</taxon>
        <taxon>Pseudomonadati</taxon>
        <taxon>Bacteroidota</taxon>
        <taxon>Flavobacteriia</taxon>
        <taxon>Flavobacteriales</taxon>
        <taxon>Flavobacteriaceae</taxon>
        <taxon>Galbibacter</taxon>
    </lineage>
</organism>
<evidence type="ECO:0000313" key="6">
    <source>
        <dbReference type="Proteomes" id="UP000007364"/>
    </source>
</evidence>
<keyword evidence="6" id="KW-1185">Reference proteome</keyword>
<dbReference type="RefSeq" id="WP_008991130.1">
    <property type="nucleotide sequence ID" value="NZ_AMSG01000006.1"/>
</dbReference>
<evidence type="ECO:0000313" key="5">
    <source>
        <dbReference type="EMBL" id="EKF55549.1"/>
    </source>
</evidence>
<sequence length="295" mass="35223">MENEVETYRFHKTDCGVDFLLNVVHLENTHGTYLKDIPFNTDFFEVVFFKKGSGRLILNHQQIDLKDNSVVFISPYQKRQWHFDKESEQDFTILLFQEDFLNEFFADKLFTYKLLYFYQLHFPVQMNVDRPFIEKYCALLTEIKDELVYTKAGSVHIIRSLLYYILQKLNREYALRNDLDLEKENNHYAFKFKQLIEINIKKKQRIADYAEMLGISRVSLNTAVKEQFNVTATHLLKQRLLLEIKNYLIHSKLTVSEIAYQLNFSEPNHLMRFFKNQTGMTTSEFLTDNGYNLHS</sequence>
<dbReference type="PANTHER" id="PTHR43280:SF32">
    <property type="entry name" value="TRANSCRIPTIONAL REGULATORY PROTEIN"/>
    <property type="match status" value="1"/>
</dbReference>
<dbReference type="Pfam" id="PF12833">
    <property type="entry name" value="HTH_18"/>
    <property type="match status" value="1"/>
</dbReference>